<evidence type="ECO:0000256" key="3">
    <source>
        <dbReference type="ARBA" id="ARBA00022777"/>
    </source>
</evidence>
<dbReference type="InterPro" id="IPR005218">
    <property type="entry name" value="Diacylglycerol/lipid_kinase"/>
</dbReference>
<dbReference type="Proteomes" id="UP001457661">
    <property type="component" value="Unassembled WGS sequence"/>
</dbReference>
<dbReference type="InterPro" id="IPR016064">
    <property type="entry name" value="NAD/diacylglycerol_kinase_sf"/>
</dbReference>
<keyword evidence="2" id="KW-0547">Nucleotide-binding</keyword>
<protein>
    <submittedName>
        <fullName evidence="6">YegS/Rv2252/BmrU family lipid kinase</fullName>
    </submittedName>
</protein>
<dbReference type="InterPro" id="IPR017438">
    <property type="entry name" value="ATP-NAD_kinase_N"/>
</dbReference>
<dbReference type="Pfam" id="PF19279">
    <property type="entry name" value="YegS_C"/>
    <property type="match status" value="1"/>
</dbReference>
<accession>A0ABU9TKJ4</accession>
<gene>
    <name evidence="6" type="ORF">WNY57_17490</name>
</gene>
<dbReference type="EMBL" id="JBBMQX010000016">
    <property type="protein sequence ID" value="MEM5534231.1"/>
    <property type="molecule type" value="Genomic_DNA"/>
</dbReference>
<keyword evidence="1" id="KW-0808">Transferase</keyword>
<name>A0ABU9TKJ4_9GAMM</name>
<keyword evidence="7" id="KW-1185">Reference proteome</keyword>
<dbReference type="RefSeq" id="WP_342880223.1">
    <property type="nucleotide sequence ID" value="NZ_JBBMQX010000016.1"/>
</dbReference>
<evidence type="ECO:0000256" key="2">
    <source>
        <dbReference type="ARBA" id="ARBA00022741"/>
    </source>
</evidence>
<dbReference type="NCBIfam" id="TIGR00147">
    <property type="entry name" value="YegS/Rv2252/BmrU family lipid kinase"/>
    <property type="match status" value="1"/>
</dbReference>
<sequence>MNSFLFVLKYIVGNKSLSLLIIIKPSTKKQSEKSLIWLKSICKKRSFSYCMFTTTGNFNNDCAQIRLLLSKFTKVVVLGGDGTLSLAVNALIGSSCTLALLPCGTGNDFSRGFSCKEDDWRKALFNTPTAIDVGKINSRYFINIAGVGFDAHVVKAINAKASFSSFDYSWTSIKELFYYQAQQLQGTFNNDVRQYQNLITVFANHKYFGGGLEIAPKADLTDGLLECYQMRSGGLFYNVISFMKLFFKRHQHIKNLSYSRLNTASIKTEGLLIEADGELVGKTPAVISVYGQALLFHMPIKKRLQ</sequence>
<reference evidence="6 7" key="1">
    <citation type="submission" date="2024-03" db="EMBL/GenBank/DDBJ databases">
        <title>Community enrichment and isolation of bacterial strains for fucoidan degradation.</title>
        <authorList>
            <person name="Sichert A."/>
        </authorList>
    </citation>
    <scope>NUCLEOTIDE SEQUENCE [LARGE SCALE GENOMIC DNA]</scope>
    <source>
        <strain evidence="6 7">AS26</strain>
    </source>
</reference>
<dbReference type="GO" id="GO:0016301">
    <property type="term" value="F:kinase activity"/>
    <property type="evidence" value="ECO:0007669"/>
    <property type="project" value="UniProtKB-KW"/>
</dbReference>
<dbReference type="InterPro" id="IPR001206">
    <property type="entry name" value="Diacylglycerol_kinase_cat_dom"/>
</dbReference>
<dbReference type="SMART" id="SM00046">
    <property type="entry name" value="DAGKc"/>
    <property type="match status" value="1"/>
</dbReference>
<keyword evidence="3 6" id="KW-0418">Kinase</keyword>
<dbReference type="SUPFAM" id="SSF111331">
    <property type="entry name" value="NAD kinase/diacylglycerol kinase-like"/>
    <property type="match status" value="1"/>
</dbReference>
<dbReference type="InterPro" id="IPR045540">
    <property type="entry name" value="YegS/DAGK_C"/>
</dbReference>
<proteinExistence type="predicted"/>
<comment type="caution">
    <text evidence="6">The sequence shown here is derived from an EMBL/GenBank/DDBJ whole genome shotgun (WGS) entry which is preliminary data.</text>
</comment>
<evidence type="ECO:0000313" key="6">
    <source>
        <dbReference type="EMBL" id="MEM5534231.1"/>
    </source>
</evidence>
<feature type="domain" description="DAGKc" evidence="5">
    <location>
        <begin position="66"/>
        <end position="140"/>
    </location>
</feature>
<dbReference type="Pfam" id="PF00781">
    <property type="entry name" value="DAGK_cat"/>
    <property type="match status" value="1"/>
</dbReference>
<evidence type="ECO:0000313" key="7">
    <source>
        <dbReference type="Proteomes" id="UP001457661"/>
    </source>
</evidence>
<dbReference type="Gene3D" id="3.40.50.10330">
    <property type="entry name" value="Probable inorganic polyphosphate/atp-NAD kinase, domain 1"/>
    <property type="match status" value="1"/>
</dbReference>
<evidence type="ECO:0000259" key="5">
    <source>
        <dbReference type="PROSITE" id="PS50146"/>
    </source>
</evidence>
<dbReference type="PROSITE" id="PS50146">
    <property type="entry name" value="DAGK"/>
    <property type="match status" value="1"/>
</dbReference>
<keyword evidence="4" id="KW-0067">ATP-binding</keyword>
<dbReference type="InterPro" id="IPR050187">
    <property type="entry name" value="Lipid_Phosphate_FormReg"/>
</dbReference>
<organism evidence="6 7">
    <name type="scientific">Pseudoalteromonas arctica</name>
    <dbReference type="NCBI Taxonomy" id="394751"/>
    <lineage>
        <taxon>Bacteria</taxon>
        <taxon>Pseudomonadati</taxon>
        <taxon>Pseudomonadota</taxon>
        <taxon>Gammaproteobacteria</taxon>
        <taxon>Alteromonadales</taxon>
        <taxon>Pseudoalteromonadaceae</taxon>
        <taxon>Pseudoalteromonas</taxon>
    </lineage>
</organism>
<evidence type="ECO:0000256" key="1">
    <source>
        <dbReference type="ARBA" id="ARBA00022679"/>
    </source>
</evidence>
<evidence type="ECO:0000256" key="4">
    <source>
        <dbReference type="ARBA" id="ARBA00022840"/>
    </source>
</evidence>
<dbReference type="PANTHER" id="PTHR12358:SF54">
    <property type="entry name" value="SPHINGOSINE KINASE RELATED PROTEIN"/>
    <property type="match status" value="1"/>
</dbReference>
<dbReference type="PANTHER" id="PTHR12358">
    <property type="entry name" value="SPHINGOSINE KINASE"/>
    <property type="match status" value="1"/>
</dbReference>
<dbReference type="Gene3D" id="2.60.200.40">
    <property type="match status" value="1"/>
</dbReference>